<name>A0A0R1S9B5_9LACO</name>
<keyword evidence="1" id="KW-0472">Membrane</keyword>
<sequence>MELMIQIVIGLIAAFAVYNLIHYLFVTRPSRKRLLLAQRVSNEAVDASIKQLIDTNKIATLGNDDLKSELIADVWGRGVMAFEYHIPVSKVQTSIPNLKQLLSQTLADYGNTHHMHARIKENDSPVFVVTDMWQLDDRLHFDVAYLINLTTIEYVDDLSRLK</sequence>
<dbReference type="Proteomes" id="UP000052013">
    <property type="component" value="Unassembled WGS sequence"/>
</dbReference>
<feature type="transmembrane region" description="Helical" evidence="1">
    <location>
        <begin position="6"/>
        <end position="26"/>
    </location>
</feature>
<keyword evidence="1" id="KW-1133">Transmembrane helix</keyword>
<gene>
    <name evidence="2" type="ORF">FC85_GL003072</name>
</gene>
<dbReference type="RefSeq" id="WP_057864604.1">
    <property type="nucleotide sequence ID" value="NZ_AZEY01000058.1"/>
</dbReference>
<comment type="caution">
    <text evidence="2">The sequence shown here is derived from an EMBL/GenBank/DDBJ whole genome shotgun (WGS) entry which is preliminary data.</text>
</comment>
<evidence type="ECO:0000313" key="3">
    <source>
        <dbReference type="Proteomes" id="UP000052013"/>
    </source>
</evidence>
<evidence type="ECO:0000313" key="2">
    <source>
        <dbReference type="EMBL" id="KRL65725.1"/>
    </source>
</evidence>
<reference evidence="2 3" key="1">
    <citation type="journal article" date="2015" name="Genome Announc.">
        <title>Expanding the biotechnology potential of lactobacilli through comparative genomics of 213 strains and associated genera.</title>
        <authorList>
            <person name="Sun Z."/>
            <person name="Harris H.M."/>
            <person name="McCann A."/>
            <person name="Guo C."/>
            <person name="Argimon S."/>
            <person name="Zhang W."/>
            <person name="Yang X."/>
            <person name="Jeffery I.B."/>
            <person name="Cooney J.C."/>
            <person name="Kagawa T.F."/>
            <person name="Liu W."/>
            <person name="Song Y."/>
            <person name="Salvetti E."/>
            <person name="Wrobel A."/>
            <person name="Rasinkangas P."/>
            <person name="Parkhill J."/>
            <person name="Rea M.C."/>
            <person name="O'Sullivan O."/>
            <person name="Ritari J."/>
            <person name="Douillard F.P."/>
            <person name="Paul Ross R."/>
            <person name="Yang R."/>
            <person name="Briner A.E."/>
            <person name="Felis G.E."/>
            <person name="de Vos W.M."/>
            <person name="Barrangou R."/>
            <person name="Klaenhammer T.R."/>
            <person name="Caufield P.W."/>
            <person name="Cui Y."/>
            <person name="Zhang H."/>
            <person name="O'Toole P.W."/>
        </authorList>
    </citation>
    <scope>NUCLEOTIDE SEQUENCE [LARGE SCALE GENOMIC DNA]</scope>
    <source>
        <strain evidence="2 3">DSM 14421</strain>
    </source>
</reference>
<dbReference type="AlphaFoldDB" id="A0A0R1S9B5"/>
<dbReference type="EMBL" id="AZEY01000058">
    <property type="protein sequence ID" value="KRL65725.1"/>
    <property type="molecule type" value="Genomic_DNA"/>
</dbReference>
<protein>
    <submittedName>
        <fullName evidence="2">Uncharacterized protein</fullName>
    </submittedName>
</protein>
<proteinExistence type="predicted"/>
<dbReference type="PATRIC" id="fig|1423739.3.peg.3201"/>
<evidence type="ECO:0000256" key="1">
    <source>
        <dbReference type="SAM" id="Phobius"/>
    </source>
</evidence>
<accession>A0A0R1S9B5</accession>
<keyword evidence="1" id="KW-0812">Transmembrane</keyword>
<dbReference type="STRING" id="1423739.FC85_GL003072"/>
<organism evidence="2 3">
    <name type="scientific">Lentilactobacillus diolivorans DSM 14421</name>
    <dbReference type="NCBI Taxonomy" id="1423739"/>
    <lineage>
        <taxon>Bacteria</taxon>
        <taxon>Bacillati</taxon>
        <taxon>Bacillota</taxon>
        <taxon>Bacilli</taxon>
        <taxon>Lactobacillales</taxon>
        <taxon>Lactobacillaceae</taxon>
        <taxon>Lentilactobacillus</taxon>
    </lineage>
</organism>